<sequence length="248" mass="27975">MTHFYTEDLAYIHDVGFSELAENAASFLLNTLQQPGKNNGLIVNLGCGSGILDQKLYAAGYQVLGIDISADLIVIARQRVPEATFKVESLFTVKIPACIAVTAIGECLNYLFDENNKKTERLKLFQRVYDALSSGGLFLFDIAEPGRVVGGESYRNFKQTEDWAVLVYGEENQQQKRLTRWITTFRKVGELYRRDQEVHQLQLLERTEIIAELNKIGFHVQVLESYGQLQFSPGHIGLLAKKLDKLPS</sequence>
<comment type="caution">
    <text evidence="2">The sequence shown here is derived from an EMBL/GenBank/DDBJ whole genome shotgun (WGS) entry which is preliminary data.</text>
</comment>
<protein>
    <submittedName>
        <fullName evidence="2">Class I SAM-dependent methyltransferase</fullName>
        <ecNumber evidence="2">2.1.1.-</ecNumber>
    </submittedName>
</protein>
<dbReference type="InterPro" id="IPR041698">
    <property type="entry name" value="Methyltransf_25"/>
</dbReference>
<dbReference type="SUPFAM" id="SSF53335">
    <property type="entry name" value="S-adenosyl-L-methionine-dependent methyltransferases"/>
    <property type="match status" value="1"/>
</dbReference>
<evidence type="ECO:0000313" key="2">
    <source>
        <dbReference type="EMBL" id="MEA5523251.1"/>
    </source>
</evidence>
<gene>
    <name evidence="2" type="ORF">VB854_30395</name>
</gene>
<dbReference type="Gene3D" id="3.40.50.150">
    <property type="entry name" value="Vaccinia Virus protein VP39"/>
    <property type="match status" value="1"/>
</dbReference>
<name>A0ABU5U8S3_9CYAN</name>
<dbReference type="EC" id="2.1.1.-" evidence="2"/>
<evidence type="ECO:0000259" key="1">
    <source>
        <dbReference type="Pfam" id="PF13649"/>
    </source>
</evidence>
<proteinExistence type="predicted"/>
<keyword evidence="3" id="KW-1185">Reference proteome</keyword>
<dbReference type="RefSeq" id="WP_323221188.1">
    <property type="nucleotide sequence ID" value="NZ_JAYGHT010000207.1"/>
</dbReference>
<dbReference type="CDD" id="cd02440">
    <property type="entry name" value="AdoMet_MTases"/>
    <property type="match status" value="1"/>
</dbReference>
<dbReference type="GO" id="GO:0032259">
    <property type="term" value="P:methylation"/>
    <property type="evidence" value="ECO:0007669"/>
    <property type="project" value="UniProtKB-KW"/>
</dbReference>
<evidence type="ECO:0000313" key="3">
    <source>
        <dbReference type="Proteomes" id="UP001301728"/>
    </source>
</evidence>
<feature type="domain" description="Methyltransferase" evidence="1">
    <location>
        <begin position="42"/>
        <end position="136"/>
    </location>
</feature>
<dbReference type="GO" id="GO:0008168">
    <property type="term" value="F:methyltransferase activity"/>
    <property type="evidence" value="ECO:0007669"/>
    <property type="project" value="UniProtKB-KW"/>
</dbReference>
<dbReference type="InterPro" id="IPR029063">
    <property type="entry name" value="SAM-dependent_MTases_sf"/>
</dbReference>
<dbReference type="EMBL" id="JAYGHT010000207">
    <property type="protein sequence ID" value="MEA5523251.1"/>
    <property type="molecule type" value="Genomic_DNA"/>
</dbReference>
<dbReference type="Pfam" id="PF13649">
    <property type="entry name" value="Methyltransf_25"/>
    <property type="match status" value="1"/>
</dbReference>
<keyword evidence="2" id="KW-0489">Methyltransferase</keyword>
<dbReference type="Proteomes" id="UP001301728">
    <property type="component" value="Unassembled WGS sequence"/>
</dbReference>
<keyword evidence="2" id="KW-0808">Transferase</keyword>
<dbReference type="Gene3D" id="2.20.25.110">
    <property type="entry name" value="S-adenosyl-L-methionine-dependent methyltransferases"/>
    <property type="match status" value="1"/>
</dbReference>
<reference evidence="2 3" key="1">
    <citation type="submission" date="2023-12" db="EMBL/GenBank/DDBJ databases">
        <title>Baltic Sea Cyanobacteria.</title>
        <authorList>
            <person name="Delbaje E."/>
            <person name="Fewer D.P."/>
            <person name="Shishido T.K."/>
        </authorList>
    </citation>
    <scope>NUCLEOTIDE SEQUENCE [LARGE SCALE GENOMIC DNA]</scope>
    <source>
        <strain evidence="2 3">CCNP 1315</strain>
    </source>
</reference>
<accession>A0ABU5U8S3</accession>
<organism evidence="2 3">
    <name type="scientific">Limnoraphis robusta CCNP1315</name>
    <dbReference type="NCBI Taxonomy" id="3110306"/>
    <lineage>
        <taxon>Bacteria</taxon>
        <taxon>Bacillati</taxon>
        <taxon>Cyanobacteriota</taxon>
        <taxon>Cyanophyceae</taxon>
        <taxon>Oscillatoriophycideae</taxon>
        <taxon>Oscillatoriales</taxon>
        <taxon>Sirenicapillariaceae</taxon>
        <taxon>Limnoraphis</taxon>
    </lineage>
</organism>